<sequence>MYTKKKMHSTILEGCFKNLKKNICKIKYQYTEFELKMCKQTRCCVWFKFIFCLIQFVFLSLMILLETLAFVLTYVVTFGWHYYKSDWKYYTVLKELDRAGRDTNKRDSASMNSEESGNELLISHLNGKERKSEKTTKKEGRNPRTLRVLTQNLWVHHLTPSPWKQERMEAFVRYLRENANRYDVLLLQEIFAVRYGLWVKAQEVIMLCRELQKIGFQYTSKPFGVLPYFGQNGGVLIASKYPIVWSDTVAYHQSDEYMLRKGFAMALIEIPQETADNTIQTHHILCVSAHCDPYRTQIIKAQIQHIGDHLKFAIKNSANGSPSFDKDDTDKKVVEMTKLSQSTSDNGTDKQDNIDKRRVIVGGDFNTRSQDLLVSLPLILQRNVKALWNSWDLLNNKKRLWKQSRYNASYDSGHCLDHILTDFQNEHVLHVGVEDTRHRKVFVSDHLGVEVELNLI</sequence>
<keyword evidence="2" id="KW-0472">Membrane</keyword>
<keyword evidence="2" id="KW-0812">Transmembrane</keyword>
<dbReference type="Gene3D" id="3.60.10.10">
    <property type="entry name" value="Endonuclease/exonuclease/phosphatase"/>
    <property type="match status" value="1"/>
</dbReference>
<reference evidence="4 5" key="1">
    <citation type="journal article" date="2013" name="Curr. Biol.">
        <title>The Genome of the Foraminiferan Reticulomyxa filosa.</title>
        <authorList>
            <person name="Glockner G."/>
            <person name="Hulsmann N."/>
            <person name="Schleicher M."/>
            <person name="Noegel A.A."/>
            <person name="Eichinger L."/>
            <person name="Gallinger C."/>
            <person name="Pawlowski J."/>
            <person name="Sierra R."/>
            <person name="Euteneuer U."/>
            <person name="Pillet L."/>
            <person name="Moustafa A."/>
            <person name="Platzer M."/>
            <person name="Groth M."/>
            <person name="Szafranski K."/>
            <person name="Schliwa M."/>
        </authorList>
    </citation>
    <scope>NUCLEOTIDE SEQUENCE [LARGE SCALE GENOMIC DNA]</scope>
</reference>
<dbReference type="InterPro" id="IPR038772">
    <property type="entry name" value="Sph/SMPD2-like"/>
</dbReference>
<evidence type="ECO:0000256" key="1">
    <source>
        <dbReference type="ARBA" id="ARBA00006335"/>
    </source>
</evidence>
<feature type="transmembrane region" description="Helical" evidence="2">
    <location>
        <begin position="45"/>
        <end position="65"/>
    </location>
</feature>
<evidence type="ECO:0000313" key="4">
    <source>
        <dbReference type="EMBL" id="ETO33946.1"/>
    </source>
</evidence>
<dbReference type="OrthoDB" id="40902at2759"/>
<dbReference type="PANTHER" id="PTHR16320">
    <property type="entry name" value="SPHINGOMYELINASE FAMILY MEMBER"/>
    <property type="match status" value="1"/>
</dbReference>
<feature type="domain" description="Endonuclease/exonuclease/phosphatase" evidence="3">
    <location>
        <begin position="151"/>
        <end position="249"/>
    </location>
</feature>
<dbReference type="Pfam" id="PF03372">
    <property type="entry name" value="Exo_endo_phos"/>
    <property type="match status" value="1"/>
</dbReference>
<comment type="caution">
    <text evidence="4">The sequence shown here is derived from an EMBL/GenBank/DDBJ whole genome shotgun (WGS) entry which is preliminary data.</text>
</comment>
<dbReference type="SUPFAM" id="SSF56219">
    <property type="entry name" value="DNase I-like"/>
    <property type="match status" value="1"/>
</dbReference>
<organism evidence="4 5">
    <name type="scientific">Reticulomyxa filosa</name>
    <dbReference type="NCBI Taxonomy" id="46433"/>
    <lineage>
        <taxon>Eukaryota</taxon>
        <taxon>Sar</taxon>
        <taxon>Rhizaria</taxon>
        <taxon>Retaria</taxon>
        <taxon>Foraminifera</taxon>
        <taxon>Monothalamids</taxon>
        <taxon>Reticulomyxidae</taxon>
        <taxon>Reticulomyxa</taxon>
    </lineage>
</organism>
<dbReference type="EMBL" id="ASPP01003012">
    <property type="protein sequence ID" value="ETO33946.1"/>
    <property type="molecule type" value="Genomic_DNA"/>
</dbReference>
<dbReference type="InterPro" id="IPR036691">
    <property type="entry name" value="Endo/exonu/phosph_ase_sf"/>
</dbReference>
<gene>
    <name evidence="4" type="ORF">RFI_03151</name>
</gene>
<proteinExistence type="inferred from homology"/>
<protein>
    <recommendedName>
        <fullName evidence="3">Endonuclease/exonuclease/phosphatase domain-containing protein</fullName>
    </recommendedName>
</protein>
<dbReference type="AlphaFoldDB" id="X6P6Y3"/>
<keyword evidence="5" id="KW-1185">Reference proteome</keyword>
<comment type="similarity">
    <text evidence="1">Belongs to the neutral sphingomyelinase family.</text>
</comment>
<evidence type="ECO:0000259" key="3">
    <source>
        <dbReference type="Pfam" id="PF03372"/>
    </source>
</evidence>
<dbReference type="GO" id="GO:0004767">
    <property type="term" value="F:sphingomyelin phosphodiesterase activity"/>
    <property type="evidence" value="ECO:0007669"/>
    <property type="project" value="InterPro"/>
</dbReference>
<accession>X6P6Y3</accession>
<dbReference type="PANTHER" id="PTHR16320:SF23">
    <property type="entry name" value="SPHINGOMYELINASE C 1"/>
    <property type="match status" value="1"/>
</dbReference>
<evidence type="ECO:0000313" key="5">
    <source>
        <dbReference type="Proteomes" id="UP000023152"/>
    </source>
</evidence>
<name>X6P6Y3_RETFI</name>
<dbReference type="InterPro" id="IPR005135">
    <property type="entry name" value="Endo/exonuclease/phosphatase"/>
</dbReference>
<dbReference type="Proteomes" id="UP000023152">
    <property type="component" value="Unassembled WGS sequence"/>
</dbReference>
<keyword evidence="2" id="KW-1133">Transmembrane helix</keyword>
<evidence type="ECO:0000256" key="2">
    <source>
        <dbReference type="SAM" id="Phobius"/>
    </source>
</evidence>